<feature type="compositionally biased region" description="Acidic residues" evidence="1">
    <location>
        <begin position="19"/>
        <end position="43"/>
    </location>
</feature>
<protein>
    <submittedName>
        <fullName evidence="2">Uncharacterized protein</fullName>
    </submittedName>
</protein>
<reference evidence="2 3" key="2">
    <citation type="submission" date="2020-07" db="EMBL/GenBank/DDBJ databases">
        <title>Genome assembly of wild tea tree DASZ reveals pedigree and selection history of tea varieties.</title>
        <authorList>
            <person name="Zhang W."/>
        </authorList>
    </citation>
    <scope>NUCLEOTIDE SEQUENCE [LARGE SCALE GENOMIC DNA]</scope>
    <source>
        <strain evidence="3">cv. G240</strain>
        <tissue evidence="2">Leaf</tissue>
    </source>
</reference>
<keyword evidence="3" id="KW-1185">Reference proteome</keyword>
<feature type="compositionally biased region" description="Basic and acidic residues" evidence="1">
    <location>
        <begin position="44"/>
        <end position="61"/>
    </location>
</feature>
<reference evidence="3" key="1">
    <citation type="journal article" date="2020" name="Nat. Commun.">
        <title>Genome assembly of wild tea tree DASZ reveals pedigree and selection history of tea varieties.</title>
        <authorList>
            <person name="Zhang W."/>
            <person name="Zhang Y."/>
            <person name="Qiu H."/>
            <person name="Guo Y."/>
            <person name="Wan H."/>
            <person name="Zhang X."/>
            <person name="Scossa F."/>
            <person name="Alseekh S."/>
            <person name="Zhang Q."/>
            <person name="Wang P."/>
            <person name="Xu L."/>
            <person name="Schmidt M.H."/>
            <person name="Jia X."/>
            <person name="Li D."/>
            <person name="Zhu A."/>
            <person name="Guo F."/>
            <person name="Chen W."/>
            <person name="Ni D."/>
            <person name="Usadel B."/>
            <person name="Fernie A.R."/>
            <person name="Wen W."/>
        </authorList>
    </citation>
    <scope>NUCLEOTIDE SEQUENCE [LARGE SCALE GENOMIC DNA]</scope>
    <source>
        <strain evidence="3">cv. G240</strain>
    </source>
</reference>
<proteinExistence type="predicted"/>
<comment type="caution">
    <text evidence="2">The sequence shown here is derived from an EMBL/GenBank/DDBJ whole genome shotgun (WGS) entry which is preliminary data.</text>
</comment>
<feature type="compositionally biased region" description="Polar residues" evidence="1">
    <location>
        <begin position="1"/>
        <end position="10"/>
    </location>
</feature>
<dbReference type="AlphaFoldDB" id="A0A7J7FYI7"/>
<dbReference type="EMBL" id="JACBKZ010000014">
    <property type="protein sequence ID" value="KAF5933493.1"/>
    <property type="molecule type" value="Genomic_DNA"/>
</dbReference>
<gene>
    <name evidence="2" type="ORF">HYC85_029664</name>
</gene>
<sequence>MEENYSSNALKIQEMEGSSNEDEDDDVMEGGSSEEEDDDDMEDESAHELEHMSNVAQDHEPGTSTSRPTPKTVIWRAATATISLSASIENGRDKGRYVLNEAQATLKMGEILGMEFNGKADEVLSKIVELEMKDIERVEGGNKIGA</sequence>
<evidence type="ECO:0000313" key="3">
    <source>
        <dbReference type="Proteomes" id="UP000593564"/>
    </source>
</evidence>
<organism evidence="2 3">
    <name type="scientific">Camellia sinensis</name>
    <name type="common">Tea plant</name>
    <name type="synonym">Thea sinensis</name>
    <dbReference type="NCBI Taxonomy" id="4442"/>
    <lineage>
        <taxon>Eukaryota</taxon>
        <taxon>Viridiplantae</taxon>
        <taxon>Streptophyta</taxon>
        <taxon>Embryophyta</taxon>
        <taxon>Tracheophyta</taxon>
        <taxon>Spermatophyta</taxon>
        <taxon>Magnoliopsida</taxon>
        <taxon>eudicotyledons</taxon>
        <taxon>Gunneridae</taxon>
        <taxon>Pentapetalae</taxon>
        <taxon>asterids</taxon>
        <taxon>Ericales</taxon>
        <taxon>Theaceae</taxon>
        <taxon>Camellia</taxon>
    </lineage>
</organism>
<feature type="region of interest" description="Disordered" evidence="1">
    <location>
        <begin position="1"/>
        <end position="72"/>
    </location>
</feature>
<name>A0A7J7FYI7_CAMSI</name>
<dbReference type="Proteomes" id="UP000593564">
    <property type="component" value="Unassembled WGS sequence"/>
</dbReference>
<accession>A0A7J7FYI7</accession>
<evidence type="ECO:0000256" key="1">
    <source>
        <dbReference type="SAM" id="MobiDB-lite"/>
    </source>
</evidence>
<evidence type="ECO:0000313" key="2">
    <source>
        <dbReference type="EMBL" id="KAF5933493.1"/>
    </source>
</evidence>